<accession>A0ABM9AB40</accession>
<keyword evidence="8" id="KW-1185">Reference proteome</keyword>
<feature type="domain" description="MucB/RseB N-terminal" evidence="5">
    <location>
        <begin position="56"/>
        <end position="222"/>
    </location>
</feature>
<gene>
    <name evidence="7" type="primary">mucB</name>
    <name evidence="7" type="ORF">SIN8267_00512</name>
</gene>
<comment type="similarity">
    <text evidence="2">Belongs to the RseB family.</text>
</comment>
<sequence>MHAWLTSMSSCSSEDNSGFNAAFSFRNGGIKAVFLAFLTLSLFSVNTQAEQADVPARTMLAEMAEAVRQLDYSGEFTFERNGELEAIRIAHRVVDEVEHERLIFLTGSYREYVRQGHDISCVHPGQQLVAVERSSDAAKFFSNRDFSDFDIEDFYRVMYSGSDRVANREVVKITLEPRDAYRHGYQFYLDKATKIPLKTVLFSSDGQMLERFQYVSIVFNGVTAADVSPSDNSAVILHHHMPEKSASPELAVSMQPQWLPAGFKLAARSIDTVINTGAEVTTFTDGLSTLSLIVEPIPPQNGVPQDLEGKARYGGTVALSRTVFIGEQGFLVTVVGEVPLITAAKVARSVMLQQIKEQ</sequence>
<dbReference type="Pfam" id="PF03888">
    <property type="entry name" value="MucB_RseB"/>
    <property type="match status" value="1"/>
</dbReference>
<dbReference type="PANTHER" id="PTHR38782">
    <property type="match status" value="1"/>
</dbReference>
<dbReference type="Gene3D" id="2.50.20.10">
    <property type="entry name" value="Lipoprotein localisation LolA/LolB/LppX"/>
    <property type="match status" value="1"/>
</dbReference>
<protein>
    <submittedName>
        <fullName evidence="7">Sigma factor AlgU regulatory protein MucB</fullName>
    </submittedName>
</protein>
<evidence type="ECO:0000259" key="5">
    <source>
        <dbReference type="Pfam" id="PF03888"/>
    </source>
</evidence>
<dbReference type="InterPro" id="IPR033436">
    <property type="entry name" value="MucB/RseB_C"/>
</dbReference>
<keyword evidence="3" id="KW-0732">Signal</keyword>
<comment type="subcellular location">
    <subcellularLocation>
        <location evidence="1">Periplasm</location>
    </subcellularLocation>
</comment>
<evidence type="ECO:0000256" key="2">
    <source>
        <dbReference type="ARBA" id="ARBA00008150"/>
    </source>
</evidence>
<dbReference type="PIRSF" id="PIRSF005427">
    <property type="entry name" value="RseB"/>
    <property type="match status" value="1"/>
</dbReference>
<organism evidence="7 8">
    <name type="scientific">Sinobacterium norvegicum</name>
    <dbReference type="NCBI Taxonomy" id="1641715"/>
    <lineage>
        <taxon>Bacteria</taxon>
        <taxon>Pseudomonadati</taxon>
        <taxon>Pseudomonadota</taxon>
        <taxon>Gammaproteobacteria</taxon>
        <taxon>Cellvibrionales</taxon>
        <taxon>Spongiibacteraceae</taxon>
        <taxon>Sinobacterium</taxon>
    </lineage>
</organism>
<evidence type="ECO:0000313" key="7">
    <source>
        <dbReference type="EMBL" id="CAH0990420.1"/>
    </source>
</evidence>
<comment type="caution">
    <text evidence="7">The sequence shown here is derived from an EMBL/GenBank/DDBJ whole genome shotgun (WGS) entry which is preliminary data.</text>
</comment>
<proteinExistence type="inferred from homology"/>
<dbReference type="Gene3D" id="3.30.200.100">
    <property type="entry name" value="MucB/RseB, C-terminal domain"/>
    <property type="match status" value="1"/>
</dbReference>
<name>A0ABM9AB40_9GAMM</name>
<dbReference type="EMBL" id="CAKLPX010000001">
    <property type="protein sequence ID" value="CAH0990420.1"/>
    <property type="molecule type" value="Genomic_DNA"/>
</dbReference>
<dbReference type="InterPro" id="IPR033434">
    <property type="entry name" value="MucB/RseB_N"/>
</dbReference>
<evidence type="ECO:0000313" key="8">
    <source>
        <dbReference type="Proteomes" id="UP000838100"/>
    </source>
</evidence>
<evidence type="ECO:0000256" key="4">
    <source>
        <dbReference type="ARBA" id="ARBA00022764"/>
    </source>
</evidence>
<dbReference type="InterPro" id="IPR005588">
    <property type="entry name" value="MucB_RseB"/>
</dbReference>
<evidence type="ECO:0000256" key="3">
    <source>
        <dbReference type="ARBA" id="ARBA00022729"/>
    </source>
</evidence>
<reference evidence="7" key="1">
    <citation type="submission" date="2021-12" db="EMBL/GenBank/DDBJ databases">
        <authorList>
            <person name="Rodrigo-Torres L."/>
            <person name="Arahal R. D."/>
            <person name="Lucena T."/>
        </authorList>
    </citation>
    <scope>NUCLEOTIDE SEQUENCE</scope>
    <source>
        <strain evidence="7">CECT 8267</strain>
    </source>
</reference>
<evidence type="ECO:0000256" key="1">
    <source>
        <dbReference type="ARBA" id="ARBA00004418"/>
    </source>
</evidence>
<dbReference type="CDD" id="cd16327">
    <property type="entry name" value="RseB"/>
    <property type="match status" value="1"/>
</dbReference>
<feature type="domain" description="MucB/RseB C-terminal" evidence="6">
    <location>
        <begin position="254"/>
        <end position="350"/>
    </location>
</feature>
<dbReference type="Proteomes" id="UP000838100">
    <property type="component" value="Unassembled WGS sequence"/>
</dbReference>
<keyword evidence="4" id="KW-0574">Periplasm</keyword>
<dbReference type="Pfam" id="PF17188">
    <property type="entry name" value="MucB_RseB_C"/>
    <property type="match status" value="1"/>
</dbReference>
<evidence type="ECO:0000259" key="6">
    <source>
        <dbReference type="Pfam" id="PF17188"/>
    </source>
</evidence>
<dbReference type="PANTHER" id="PTHR38782:SF1">
    <property type="entry name" value="SIGMA-E FACTOR REGULATORY PROTEIN RSEB"/>
    <property type="match status" value="1"/>
</dbReference>
<dbReference type="InterPro" id="IPR038484">
    <property type="entry name" value="MucB/RseB_C_sf"/>
</dbReference>